<evidence type="ECO:0000256" key="2">
    <source>
        <dbReference type="SAM" id="MobiDB-lite"/>
    </source>
</evidence>
<dbReference type="InterPro" id="IPR001878">
    <property type="entry name" value="Znf_CCHC"/>
</dbReference>
<accession>A0A444XXW4</accession>
<dbReference type="InterPro" id="IPR036691">
    <property type="entry name" value="Endo/exonu/phosph_ase_sf"/>
</dbReference>
<dbReference type="EMBL" id="SDMP01000018">
    <property type="protein sequence ID" value="RYQ94507.1"/>
    <property type="molecule type" value="Genomic_DNA"/>
</dbReference>
<dbReference type="InterPro" id="IPR025836">
    <property type="entry name" value="Zn_knuckle_CX2CX4HX4C"/>
</dbReference>
<dbReference type="GO" id="GO:0008270">
    <property type="term" value="F:zinc ion binding"/>
    <property type="evidence" value="ECO:0007669"/>
    <property type="project" value="UniProtKB-KW"/>
</dbReference>
<keyword evidence="5" id="KW-1185">Reference proteome</keyword>
<feature type="compositionally biased region" description="Basic and acidic residues" evidence="2">
    <location>
        <begin position="476"/>
        <end position="494"/>
    </location>
</feature>
<dbReference type="PANTHER" id="PTHR31286:SF167">
    <property type="entry name" value="OS09G0268800 PROTEIN"/>
    <property type="match status" value="1"/>
</dbReference>
<dbReference type="InterPro" id="IPR040256">
    <property type="entry name" value="At4g02000-like"/>
</dbReference>
<evidence type="ECO:0000256" key="1">
    <source>
        <dbReference type="PROSITE-ProRule" id="PRU00047"/>
    </source>
</evidence>
<organism evidence="4 5">
    <name type="scientific">Arachis hypogaea</name>
    <name type="common">Peanut</name>
    <dbReference type="NCBI Taxonomy" id="3818"/>
    <lineage>
        <taxon>Eukaryota</taxon>
        <taxon>Viridiplantae</taxon>
        <taxon>Streptophyta</taxon>
        <taxon>Embryophyta</taxon>
        <taxon>Tracheophyta</taxon>
        <taxon>Spermatophyta</taxon>
        <taxon>Magnoliopsida</taxon>
        <taxon>eudicotyledons</taxon>
        <taxon>Gunneridae</taxon>
        <taxon>Pentapetalae</taxon>
        <taxon>rosids</taxon>
        <taxon>fabids</taxon>
        <taxon>Fabales</taxon>
        <taxon>Fabaceae</taxon>
        <taxon>Papilionoideae</taxon>
        <taxon>50 kb inversion clade</taxon>
        <taxon>dalbergioids sensu lato</taxon>
        <taxon>Dalbergieae</taxon>
        <taxon>Pterocarpus clade</taxon>
        <taxon>Arachis</taxon>
    </lineage>
</organism>
<feature type="compositionally biased region" description="Basic and acidic residues" evidence="2">
    <location>
        <begin position="421"/>
        <end position="432"/>
    </location>
</feature>
<feature type="region of interest" description="Disordered" evidence="2">
    <location>
        <begin position="248"/>
        <end position="285"/>
    </location>
</feature>
<feature type="compositionally biased region" description="Basic residues" evidence="2">
    <location>
        <begin position="465"/>
        <end position="475"/>
    </location>
</feature>
<dbReference type="AlphaFoldDB" id="A0A444XXW4"/>
<feature type="compositionally biased region" description="Basic and acidic residues" evidence="2">
    <location>
        <begin position="440"/>
        <end position="452"/>
    </location>
</feature>
<dbReference type="GO" id="GO:0003676">
    <property type="term" value="F:nucleic acid binding"/>
    <property type="evidence" value="ECO:0007669"/>
    <property type="project" value="InterPro"/>
</dbReference>
<dbReference type="InterPro" id="IPR025558">
    <property type="entry name" value="DUF4283"/>
</dbReference>
<evidence type="ECO:0000313" key="4">
    <source>
        <dbReference type="EMBL" id="RYQ94507.1"/>
    </source>
</evidence>
<name>A0A444XXW4_ARAHY</name>
<dbReference type="Pfam" id="PF14111">
    <property type="entry name" value="DUF4283"/>
    <property type="match status" value="1"/>
</dbReference>
<dbReference type="PROSITE" id="PS50158">
    <property type="entry name" value="ZF_CCHC"/>
    <property type="match status" value="1"/>
</dbReference>
<dbReference type="PANTHER" id="PTHR31286">
    <property type="entry name" value="GLYCINE-RICH CELL WALL STRUCTURAL PROTEIN 1.8-LIKE"/>
    <property type="match status" value="1"/>
</dbReference>
<feature type="region of interest" description="Disordered" evidence="2">
    <location>
        <begin position="421"/>
        <end position="494"/>
    </location>
</feature>
<dbReference type="Gene3D" id="3.60.10.10">
    <property type="entry name" value="Endonuclease/exonuclease/phosphatase"/>
    <property type="match status" value="1"/>
</dbReference>
<keyword evidence="1" id="KW-0863">Zinc-finger</keyword>
<feature type="compositionally biased region" description="Basic and acidic residues" evidence="2">
    <location>
        <begin position="263"/>
        <end position="285"/>
    </location>
</feature>
<dbReference type="Proteomes" id="UP000289738">
    <property type="component" value="Chromosome B08"/>
</dbReference>
<keyword evidence="1" id="KW-0479">Metal-binding</keyword>
<sequence length="725" mass="83430">MAILRGEILHLDEDHHVGEFQITKKLVGRLLTEKNVNKITVEKTIRRMWGEPQGLIITNMGTNTYLFNFKNEEDAMKSYEEGPWRVDGHMLSLQWWRPELSFEEVSYNSLAIWIQVHALPLEKLNKNIAEKIGASLGKVLEVEDPYVDGNLLRKFLRVRVEVNALEPLKTGFWFRRSDGSYSRASFKYERLCDYCYNCGRTGHDKRGCREVIAMDSENSGLPKYGPDLSVPGLRSITAVAEKVGIRKKGGGINSSEGSSSVARGEDIGNRDRREREASQEKVDRARAKGIGTGLHFARRFSQQIGCVQVEEAPFYQQDQHMEVEGISEKRDIQFLENSDTQHLGEETKKDNDRYDGIAGEEMDGSRNLINMEKGPSEMEIGPTLSGLFNTLQQKRNGVEPIQGIHKQKTSIMQEVDHMDRNEQTEEISHKNQESTNGPGRNDEALVSERVDVRQNPAKNNFQLGNKKRAIRRTTRGGHEQELDLDRRKIGGKQEGHKFDNLEKIQAQWSQEKMPKRNEKQIHTTEDGRSYIVELANEEEEEEKNSSHATTVTYEYEIDLVQRIVHSLRLKRKREEEAQVQLEDIMEEVKYLTQFQGTKQWREITISSRNEGEPQLFIGDFNDVLSQEEKVGLHPKPQNQVRDFRNFVDSNALIDLELKGGGFTWFSNPRNGFVTRERIDRAMGNWEWRMMYPHAYLSSMPAISSDHSPLILDLNPVHNTTKIVRM</sequence>
<comment type="caution">
    <text evidence="4">The sequence shown here is derived from an EMBL/GenBank/DDBJ whole genome shotgun (WGS) entry which is preliminary data.</text>
</comment>
<reference evidence="4 5" key="1">
    <citation type="submission" date="2019-01" db="EMBL/GenBank/DDBJ databases">
        <title>Sequencing of cultivated peanut Arachis hypogaea provides insights into genome evolution and oil improvement.</title>
        <authorList>
            <person name="Chen X."/>
        </authorList>
    </citation>
    <scope>NUCLEOTIDE SEQUENCE [LARGE SCALE GENOMIC DNA]</scope>
    <source>
        <strain evidence="5">cv. Fuhuasheng</strain>
        <tissue evidence="4">Leaves</tissue>
    </source>
</reference>
<evidence type="ECO:0000259" key="3">
    <source>
        <dbReference type="PROSITE" id="PS50158"/>
    </source>
</evidence>
<evidence type="ECO:0000313" key="5">
    <source>
        <dbReference type="Proteomes" id="UP000289738"/>
    </source>
</evidence>
<proteinExistence type="predicted"/>
<dbReference type="Pfam" id="PF14392">
    <property type="entry name" value="zf-CCHC_4"/>
    <property type="match status" value="1"/>
</dbReference>
<feature type="domain" description="CCHC-type" evidence="3">
    <location>
        <begin position="195"/>
        <end position="210"/>
    </location>
</feature>
<dbReference type="STRING" id="3818.A0A444XXW4"/>
<keyword evidence="1" id="KW-0862">Zinc</keyword>
<dbReference type="SUPFAM" id="SSF56219">
    <property type="entry name" value="DNase I-like"/>
    <property type="match status" value="1"/>
</dbReference>
<protein>
    <recommendedName>
        <fullName evidence="3">CCHC-type domain-containing protein</fullName>
    </recommendedName>
</protein>
<gene>
    <name evidence="4" type="ORF">Ahy_B08g089421</name>
</gene>